<dbReference type="GO" id="GO:0022857">
    <property type="term" value="F:transmembrane transporter activity"/>
    <property type="evidence" value="ECO:0007669"/>
    <property type="project" value="InterPro"/>
</dbReference>
<dbReference type="Pfam" id="PF07690">
    <property type="entry name" value="MFS_1"/>
    <property type="match status" value="1"/>
</dbReference>
<proteinExistence type="predicted"/>
<feature type="transmembrane region" description="Helical" evidence="7">
    <location>
        <begin position="118"/>
        <end position="137"/>
    </location>
</feature>
<evidence type="ECO:0000256" key="6">
    <source>
        <dbReference type="SAM" id="MobiDB-lite"/>
    </source>
</evidence>
<evidence type="ECO:0000259" key="8">
    <source>
        <dbReference type="PROSITE" id="PS50850"/>
    </source>
</evidence>
<evidence type="ECO:0000256" key="2">
    <source>
        <dbReference type="ARBA" id="ARBA00022448"/>
    </source>
</evidence>
<dbReference type="PROSITE" id="PS50850">
    <property type="entry name" value="MFS"/>
    <property type="match status" value="1"/>
</dbReference>
<dbReference type="InterPro" id="IPR011701">
    <property type="entry name" value="MFS"/>
</dbReference>
<gene>
    <name evidence="9" type="ORF">FRX48_09789</name>
</gene>
<accession>A0A5M8PBX2</accession>
<protein>
    <submittedName>
        <fullName evidence="9">Major facilitator superfamily general substrate transporter</fullName>
    </submittedName>
</protein>
<feature type="region of interest" description="Disordered" evidence="6">
    <location>
        <begin position="1"/>
        <end position="32"/>
    </location>
</feature>
<comment type="caution">
    <text evidence="9">The sequence shown here is derived from an EMBL/GenBank/DDBJ whole genome shotgun (WGS) entry which is preliminary data.</text>
</comment>
<keyword evidence="4 7" id="KW-1133">Transmembrane helix</keyword>
<feature type="transmembrane region" description="Helical" evidence="7">
    <location>
        <begin position="51"/>
        <end position="79"/>
    </location>
</feature>
<dbReference type="Gene3D" id="1.20.1720.10">
    <property type="entry name" value="Multidrug resistance protein D"/>
    <property type="match status" value="1"/>
</dbReference>
<keyword evidence="5 7" id="KW-0472">Membrane</keyword>
<feature type="domain" description="Major facilitator superfamily (MFS) profile" evidence="8">
    <location>
        <begin position="54"/>
        <end position="286"/>
    </location>
</feature>
<sequence length="286" mass="30622">MEAQKSEVEAGDPTPSTSNGEHSTAESHIVPQKQDGIEAAPAPEYATGLRLILVMFTLSMSGLLTALEIGIIATAIPAITDELHALDDVGWYGSATFLVTAATSALWGKVYKYLTVKYAYLASIAIFLVGSIVAATAPNSVAVIIGRAIQGLGITGTMNGSIIVINYVSHPRLHPMLIGIWTSVFMISTILGPIVGDALTSGVSWRWCFYINLPLRAPIVVLLWLFLPVPKNIKPTTATWKEIILQMDFPGFSLILASLVCFILALQWGGQTKAWNNGSVIATLVL</sequence>
<name>A0A5M8PBX2_9LECA</name>
<dbReference type="OrthoDB" id="10021397at2759"/>
<feature type="transmembrane region" description="Helical" evidence="7">
    <location>
        <begin position="91"/>
        <end position="111"/>
    </location>
</feature>
<evidence type="ECO:0000256" key="7">
    <source>
        <dbReference type="SAM" id="Phobius"/>
    </source>
</evidence>
<feature type="transmembrane region" description="Helical" evidence="7">
    <location>
        <begin position="149"/>
        <end position="169"/>
    </location>
</feature>
<keyword evidence="2" id="KW-0813">Transport</keyword>
<dbReference type="PANTHER" id="PTHR23501">
    <property type="entry name" value="MAJOR FACILITATOR SUPERFAMILY"/>
    <property type="match status" value="1"/>
</dbReference>
<dbReference type="SUPFAM" id="SSF103473">
    <property type="entry name" value="MFS general substrate transporter"/>
    <property type="match status" value="1"/>
</dbReference>
<dbReference type="InterPro" id="IPR036259">
    <property type="entry name" value="MFS_trans_sf"/>
</dbReference>
<reference evidence="9 10" key="1">
    <citation type="submission" date="2019-09" db="EMBL/GenBank/DDBJ databases">
        <title>The hologenome of the rock-dwelling lichen Lasallia pustulata.</title>
        <authorList>
            <person name="Greshake Tzovaras B."/>
            <person name="Segers F."/>
            <person name="Bicker A."/>
            <person name="Dal Grande F."/>
            <person name="Otte J."/>
            <person name="Hankeln T."/>
            <person name="Schmitt I."/>
            <person name="Ebersberger I."/>
        </authorList>
    </citation>
    <scope>NUCLEOTIDE SEQUENCE [LARGE SCALE GENOMIC DNA]</scope>
    <source>
        <strain evidence="9">A1-1</strain>
    </source>
</reference>
<comment type="subcellular location">
    <subcellularLocation>
        <location evidence="1">Membrane</location>
        <topology evidence="1">Multi-pass membrane protein</topology>
    </subcellularLocation>
</comment>
<evidence type="ECO:0000313" key="10">
    <source>
        <dbReference type="Proteomes" id="UP000324767"/>
    </source>
</evidence>
<feature type="transmembrane region" description="Helical" evidence="7">
    <location>
        <begin position="207"/>
        <end position="229"/>
    </location>
</feature>
<keyword evidence="3 7" id="KW-0812">Transmembrane</keyword>
<dbReference type="EMBL" id="VXIT01000028">
    <property type="protein sequence ID" value="KAA6406438.1"/>
    <property type="molecule type" value="Genomic_DNA"/>
</dbReference>
<evidence type="ECO:0000256" key="5">
    <source>
        <dbReference type="ARBA" id="ARBA00023136"/>
    </source>
</evidence>
<evidence type="ECO:0000256" key="3">
    <source>
        <dbReference type="ARBA" id="ARBA00022692"/>
    </source>
</evidence>
<evidence type="ECO:0000256" key="4">
    <source>
        <dbReference type="ARBA" id="ARBA00022989"/>
    </source>
</evidence>
<dbReference type="AlphaFoldDB" id="A0A5M8PBX2"/>
<feature type="transmembrane region" description="Helical" evidence="7">
    <location>
        <begin position="249"/>
        <end position="269"/>
    </location>
</feature>
<dbReference type="InterPro" id="IPR020846">
    <property type="entry name" value="MFS_dom"/>
</dbReference>
<evidence type="ECO:0000313" key="9">
    <source>
        <dbReference type="EMBL" id="KAA6406438.1"/>
    </source>
</evidence>
<dbReference type="GO" id="GO:0005886">
    <property type="term" value="C:plasma membrane"/>
    <property type="evidence" value="ECO:0007669"/>
    <property type="project" value="TreeGrafter"/>
</dbReference>
<dbReference type="Proteomes" id="UP000324767">
    <property type="component" value="Unassembled WGS sequence"/>
</dbReference>
<feature type="transmembrane region" description="Helical" evidence="7">
    <location>
        <begin position="176"/>
        <end position="195"/>
    </location>
</feature>
<organism evidence="9 10">
    <name type="scientific">Lasallia pustulata</name>
    <dbReference type="NCBI Taxonomy" id="136370"/>
    <lineage>
        <taxon>Eukaryota</taxon>
        <taxon>Fungi</taxon>
        <taxon>Dikarya</taxon>
        <taxon>Ascomycota</taxon>
        <taxon>Pezizomycotina</taxon>
        <taxon>Lecanoromycetes</taxon>
        <taxon>OSLEUM clade</taxon>
        <taxon>Umbilicariomycetidae</taxon>
        <taxon>Umbilicariales</taxon>
        <taxon>Umbilicariaceae</taxon>
        <taxon>Lasallia</taxon>
    </lineage>
</organism>
<evidence type="ECO:0000256" key="1">
    <source>
        <dbReference type="ARBA" id="ARBA00004141"/>
    </source>
</evidence>
<dbReference type="PANTHER" id="PTHR23501:SF177">
    <property type="entry name" value="MAJOR FACILITATOR SUPERFAMILY (MFS) PROFILE DOMAIN-CONTAINING PROTEIN-RELATED"/>
    <property type="match status" value="1"/>
</dbReference>